<name>A0AAN8YYF7_9MAGN</name>
<dbReference type="PANTHER" id="PTHR48048:SF45">
    <property type="entry name" value="GLYCOSYLTRANSFERASE"/>
    <property type="match status" value="1"/>
</dbReference>
<proteinExistence type="inferred from homology"/>
<evidence type="ECO:0000313" key="3">
    <source>
        <dbReference type="Proteomes" id="UP001370490"/>
    </source>
</evidence>
<protein>
    <submittedName>
        <fullName evidence="2">Uncharacterized protein</fullName>
    </submittedName>
</protein>
<gene>
    <name evidence="2" type="ORF">RJ641_015718</name>
</gene>
<dbReference type="GO" id="GO:0035251">
    <property type="term" value="F:UDP-glucosyltransferase activity"/>
    <property type="evidence" value="ECO:0007669"/>
    <property type="project" value="InterPro"/>
</dbReference>
<dbReference type="AlphaFoldDB" id="A0AAN8YYF7"/>
<evidence type="ECO:0000313" key="2">
    <source>
        <dbReference type="EMBL" id="KAK6919814.1"/>
    </source>
</evidence>
<accession>A0AAN8YYF7</accession>
<dbReference type="Proteomes" id="UP001370490">
    <property type="component" value="Unassembled WGS sequence"/>
</dbReference>
<evidence type="ECO:0000256" key="1">
    <source>
        <dbReference type="ARBA" id="ARBA00009995"/>
    </source>
</evidence>
<sequence>MEKMELVLMPWTGIGHLVSGIEFAKRVTERDSRVWVTILVMHPTLPTPKNAFTDVKLVSSDSRIRFVDLPQVNLPPLDLLKSPENYFCTHIENHKPHVKHALTQLMSNSAIGLVLDFFCLSMTDVANELGIPSYLCLTSGAFFLGTMLYLASHDESTGTVLELSGPELRIPSFTNPVPSRVLPEPMVNRDGGYAAFAKLAKRFKETKVELGYRLDRERPDYALAGRAASVVGGVPVLWKWGDESLVVKAGKIDEVISRAMEKDGGARERMKEMSEKSRKAVMKGGSSFNSFGNLIRDMIKNSM</sequence>
<dbReference type="SUPFAM" id="SSF53756">
    <property type="entry name" value="UDP-Glycosyltransferase/glycogen phosphorylase"/>
    <property type="match status" value="1"/>
</dbReference>
<organism evidence="2 3">
    <name type="scientific">Dillenia turbinata</name>
    <dbReference type="NCBI Taxonomy" id="194707"/>
    <lineage>
        <taxon>Eukaryota</taxon>
        <taxon>Viridiplantae</taxon>
        <taxon>Streptophyta</taxon>
        <taxon>Embryophyta</taxon>
        <taxon>Tracheophyta</taxon>
        <taxon>Spermatophyta</taxon>
        <taxon>Magnoliopsida</taxon>
        <taxon>eudicotyledons</taxon>
        <taxon>Gunneridae</taxon>
        <taxon>Pentapetalae</taxon>
        <taxon>Dilleniales</taxon>
        <taxon>Dilleniaceae</taxon>
        <taxon>Dillenia</taxon>
    </lineage>
</organism>
<reference evidence="2 3" key="1">
    <citation type="submission" date="2023-12" db="EMBL/GenBank/DDBJ databases">
        <title>A high-quality genome assembly for Dillenia turbinata (Dilleniales).</title>
        <authorList>
            <person name="Chanderbali A."/>
        </authorList>
    </citation>
    <scope>NUCLEOTIDE SEQUENCE [LARGE SCALE GENOMIC DNA]</scope>
    <source>
        <strain evidence="2">LSX21</strain>
        <tissue evidence="2">Leaf</tissue>
    </source>
</reference>
<dbReference type="InterPro" id="IPR050481">
    <property type="entry name" value="UDP-glycosyltransf_plant"/>
</dbReference>
<dbReference type="Gene3D" id="3.40.50.2000">
    <property type="entry name" value="Glycogen Phosphorylase B"/>
    <property type="match status" value="1"/>
</dbReference>
<dbReference type="EMBL" id="JBAMMX010000021">
    <property type="protein sequence ID" value="KAK6919814.1"/>
    <property type="molecule type" value="Genomic_DNA"/>
</dbReference>
<dbReference type="PANTHER" id="PTHR48048">
    <property type="entry name" value="GLYCOSYLTRANSFERASE"/>
    <property type="match status" value="1"/>
</dbReference>
<comment type="similarity">
    <text evidence="1">Belongs to the UDP-glycosyltransferase family.</text>
</comment>
<comment type="caution">
    <text evidence="2">The sequence shown here is derived from an EMBL/GenBank/DDBJ whole genome shotgun (WGS) entry which is preliminary data.</text>
</comment>
<keyword evidence="3" id="KW-1185">Reference proteome</keyword>